<dbReference type="GO" id="GO:0004177">
    <property type="term" value="F:aminopeptidase activity"/>
    <property type="evidence" value="ECO:0007669"/>
    <property type="project" value="TreeGrafter"/>
</dbReference>
<dbReference type="Gene3D" id="3.40.390.10">
    <property type="entry name" value="Collagenase (Catalytic Domain)"/>
    <property type="match status" value="1"/>
</dbReference>
<comment type="caution">
    <text evidence="1">The sequence shown here is derived from an EMBL/GenBank/DDBJ whole genome shotgun (WGS) entry which is preliminary data.</text>
</comment>
<name>A0A640WH49_9GAMM</name>
<reference evidence="1 2" key="1">
    <citation type="submission" date="2019-08" db="EMBL/GenBank/DDBJ databases">
        <title>Bioinformatics analysis of the strain L3 and L5.</title>
        <authorList>
            <person name="Li X."/>
        </authorList>
    </citation>
    <scope>NUCLEOTIDE SEQUENCE [LARGE SCALE GENOMIC DNA]</scope>
    <source>
        <strain evidence="1 2">L3</strain>
    </source>
</reference>
<dbReference type="InterPro" id="IPR042252">
    <property type="entry name" value="MtfA_N"/>
</dbReference>
<evidence type="ECO:0000313" key="1">
    <source>
        <dbReference type="EMBL" id="KAA0019733.1"/>
    </source>
</evidence>
<dbReference type="PANTHER" id="PTHR30164:SF2">
    <property type="entry name" value="PROTEIN MTFA"/>
    <property type="match status" value="1"/>
</dbReference>
<dbReference type="Gene3D" id="1.10.472.150">
    <property type="entry name" value="Glucose-regulated metallo-peptidase M90, N-terminal domain"/>
    <property type="match status" value="1"/>
</dbReference>
<dbReference type="CDD" id="cd20169">
    <property type="entry name" value="Peptidase_M90_mtfA"/>
    <property type="match status" value="1"/>
</dbReference>
<dbReference type="InterPro" id="IPR010384">
    <property type="entry name" value="MtfA_fam"/>
</dbReference>
<dbReference type="InterPro" id="IPR024079">
    <property type="entry name" value="MetalloPept_cat_dom_sf"/>
</dbReference>
<dbReference type="Pfam" id="PF06167">
    <property type="entry name" value="Peptidase_M90"/>
    <property type="match status" value="1"/>
</dbReference>
<dbReference type="AlphaFoldDB" id="A0A640WH49"/>
<organism evidence="1 2">
    <name type="scientific">Salinicola corii</name>
    <dbReference type="NCBI Taxonomy" id="2606937"/>
    <lineage>
        <taxon>Bacteria</taxon>
        <taxon>Pseudomonadati</taxon>
        <taxon>Pseudomonadota</taxon>
        <taxon>Gammaproteobacteria</taxon>
        <taxon>Oceanospirillales</taxon>
        <taxon>Halomonadaceae</taxon>
        <taxon>Salinicola</taxon>
    </lineage>
</organism>
<evidence type="ECO:0000313" key="2">
    <source>
        <dbReference type="Proteomes" id="UP000466024"/>
    </source>
</evidence>
<proteinExistence type="predicted"/>
<dbReference type="Proteomes" id="UP000466024">
    <property type="component" value="Unassembled WGS sequence"/>
</dbReference>
<dbReference type="SUPFAM" id="SSF55486">
    <property type="entry name" value="Metalloproteases ('zincins'), catalytic domain"/>
    <property type="match status" value="1"/>
</dbReference>
<dbReference type="GO" id="GO:0005829">
    <property type="term" value="C:cytosol"/>
    <property type="evidence" value="ECO:0007669"/>
    <property type="project" value="TreeGrafter"/>
</dbReference>
<accession>A0A640WH49</accession>
<keyword evidence="2" id="KW-1185">Reference proteome</keyword>
<dbReference type="GO" id="GO:0008237">
    <property type="term" value="F:metallopeptidase activity"/>
    <property type="evidence" value="ECO:0007669"/>
    <property type="project" value="InterPro"/>
</dbReference>
<dbReference type="PANTHER" id="PTHR30164">
    <property type="entry name" value="MTFA PEPTIDASE"/>
    <property type="match status" value="1"/>
</dbReference>
<gene>
    <name evidence="1" type="ORF">F0A16_05240</name>
</gene>
<sequence length="281" mass="31906">MGLRSGSWKAWWGRRHDARQRSRQPFDPEAWRPIRHGLPLLADLDDLDAERLGPRAWQLLQDKRWVAGDGVEVDDAALLAIAAQASLLTLGWSDRDASAAFDNVTEIVLLPDAFHRHVEEMDDFGVMHEYMDERAGETSWRGPVVLAIPDVADSGDYTGYNVIIHEFAHKLDLGNSQDVDGFPPLAAASDVTSQEWHRVFTAVWDDLQAHIARDEPTPIDDYAATHPGECFAVCCELFFTAPDQLVDVYLELYDLLKRYFRQETLARFERRQTAGVDQSWD</sequence>
<dbReference type="RefSeq" id="WP_149434334.1">
    <property type="nucleotide sequence ID" value="NZ_VTPX01000002.1"/>
</dbReference>
<dbReference type="EMBL" id="VTPX01000002">
    <property type="protein sequence ID" value="KAA0019733.1"/>
    <property type="molecule type" value="Genomic_DNA"/>
</dbReference>
<protein>
    <submittedName>
        <fullName evidence="1">Zinc-dependent peptidase</fullName>
    </submittedName>
</protein>